<dbReference type="STRING" id="931626.Awo_c23830"/>
<feature type="transmembrane region" description="Helical" evidence="1">
    <location>
        <begin position="140"/>
        <end position="158"/>
    </location>
</feature>
<sequence>MNSIVNKFPVYSTLANGNTIIIIYDLFILLLLGFELFLFYNKERYIKAVKLHQKQKIKPFRRFLVKLVVSYEYQGILMVTGILLVISLVVVSSHHKILANELIGIFGSFVIFIIFVFLVQRIFLKMDQFQNNLVSRYVDIIFYLMLGHYFVLFADFISPPSLPLGLIGLFFALFLCFSVMIRAIANPALIRSTVSKKRKYYESTSILKGMLVLVICEMGIMYLMVYNCFKINPDFYMSSLNRGLDAFDMLYYLVVSFSTIGYGDIHPVRIDGLFYSELIAMVIGLASMFSTACFVGAVVAGAAQMGINQDLENNQEIDQEVQLDLEARPDGQKNILAMVREKLKNKEL</sequence>
<dbReference type="KEGG" id="awo:Awo_c23830"/>
<evidence type="ECO:0000313" key="3">
    <source>
        <dbReference type="EMBL" id="AFA49156.1"/>
    </source>
</evidence>
<keyword evidence="1" id="KW-1133">Transmembrane helix</keyword>
<keyword evidence="1" id="KW-0472">Membrane</keyword>
<keyword evidence="4" id="KW-1185">Reference proteome</keyword>
<accession>H6LDB1</accession>
<evidence type="ECO:0000256" key="1">
    <source>
        <dbReference type="SAM" id="Phobius"/>
    </source>
</evidence>
<protein>
    <submittedName>
        <fullName evidence="3">Putative ion transport channel</fullName>
    </submittedName>
</protein>
<feature type="transmembrane region" description="Helical" evidence="1">
    <location>
        <begin position="206"/>
        <end position="229"/>
    </location>
</feature>
<dbReference type="AlphaFoldDB" id="H6LDB1"/>
<organism evidence="3 4">
    <name type="scientific">Acetobacterium woodii (strain ATCC 29683 / DSM 1030 / JCM 2381 / KCTC 1655 / WB1)</name>
    <dbReference type="NCBI Taxonomy" id="931626"/>
    <lineage>
        <taxon>Bacteria</taxon>
        <taxon>Bacillati</taxon>
        <taxon>Bacillota</taxon>
        <taxon>Clostridia</taxon>
        <taxon>Eubacteriales</taxon>
        <taxon>Eubacteriaceae</taxon>
        <taxon>Acetobacterium</taxon>
    </lineage>
</organism>
<keyword evidence="1" id="KW-0812">Transmembrane</keyword>
<feature type="transmembrane region" description="Helical" evidence="1">
    <location>
        <begin position="20"/>
        <end position="40"/>
    </location>
</feature>
<feature type="transmembrane region" description="Helical" evidence="1">
    <location>
        <begin position="164"/>
        <end position="185"/>
    </location>
</feature>
<evidence type="ECO:0000259" key="2">
    <source>
        <dbReference type="Pfam" id="PF07885"/>
    </source>
</evidence>
<reference evidence="3 4" key="2">
    <citation type="journal article" date="2012" name="PLoS ONE">
        <title>An ancient pathway combining carbon dioxide fixation with the generation and utilization of a sodium ion gradient for ATP synthesis.</title>
        <authorList>
            <person name="Poehlein A."/>
            <person name="Schmidt S."/>
            <person name="Kaster A.K."/>
            <person name="Goenrich M."/>
            <person name="Vollmers J."/>
            <person name="Thurmer A."/>
            <person name="Bertsch J."/>
            <person name="Schuchmann K."/>
            <person name="Voigt B."/>
            <person name="Hecker M."/>
            <person name="Daniel R."/>
            <person name="Thauer R.K."/>
            <person name="Gottschalk G."/>
            <person name="Muller V."/>
        </authorList>
    </citation>
    <scope>NUCLEOTIDE SEQUENCE [LARGE SCALE GENOMIC DNA]</scope>
    <source>
        <strain evidence="4">ATCC 29683 / DSM 1030 / JCM 2381 / KCTC 1655 / WB1</strain>
    </source>
</reference>
<proteinExistence type="predicted"/>
<dbReference type="Gene3D" id="1.10.287.70">
    <property type="match status" value="1"/>
</dbReference>
<feature type="transmembrane region" description="Helical" evidence="1">
    <location>
        <begin position="278"/>
        <end position="303"/>
    </location>
</feature>
<dbReference type="eggNOG" id="ENOG5032PWV">
    <property type="taxonomic scope" value="Bacteria"/>
</dbReference>
<dbReference type="EMBL" id="CP002987">
    <property type="protein sequence ID" value="AFA49156.1"/>
    <property type="molecule type" value="Genomic_DNA"/>
</dbReference>
<dbReference type="HOGENOM" id="CLU_825728_0_0_9"/>
<dbReference type="Proteomes" id="UP000007177">
    <property type="component" value="Chromosome"/>
</dbReference>
<reference evidence="4" key="1">
    <citation type="submission" date="2011-07" db="EMBL/GenBank/DDBJ databases">
        <title>Complete genome sequence of Acetobacterium woodii.</title>
        <authorList>
            <person name="Poehlein A."/>
            <person name="Schmidt S."/>
            <person name="Kaster A.-K."/>
            <person name="Goenrich M."/>
            <person name="Vollmers J."/>
            <person name="Thuermer A."/>
            <person name="Gottschalk G."/>
            <person name="Thauer R.K."/>
            <person name="Daniel R."/>
            <person name="Mueller V."/>
        </authorList>
    </citation>
    <scope>NUCLEOTIDE SEQUENCE [LARGE SCALE GENOMIC DNA]</scope>
    <source>
        <strain evidence="4">ATCC 29683 / DSM 1030 / JCM 2381 / KCTC 1655 / WB1</strain>
    </source>
</reference>
<gene>
    <name evidence="3" type="ordered locus">Awo_c23830</name>
</gene>
<feature type="domain" description="Potassium channel" evidence="2">
    <location>
        <begin position="210"/>
        <end position="298"/>
    </location>
</feature>
<dbReference type="SUPFAM" id="SSF81324">
    <property type="entry name" value="Voltage-gated potassium channels"/>
    <property type="match status" value="1"/>
</dbReference>
<evidence type="ECO:0000313" key="4">
    <source>
        <dbReference type="Proteomes" id="UP000007177"/>
    </source>
</evidence>
<feature type="transmembrane region" description="Helical" evidence="1">
    <location>
        <begin position="63"/>
        <end position="91"/>
    </location>
</feature>
<name>H6LDB1_ACEWD</name>
<dbReference type="OrthoDB" id="1777249at2"/>
<feature type="transmembrane region" description="Helical" evidence="1">
    <location>
        <begin position="97"/>
        <end position="119"/>
    </location>
</feature>
<dbReference type="Pfam" id="PF07885">
    <property type="entry name" value="Ion_trans_2"/>
    <property type="match status" value="1"/>
</dbReference>
<dbReference type="RefSeq" id="WP_014356756.1">
    <property type="nucleotide sequence ID" value="NC_016894.1"/>
</dbReference>
<dbReference type="InterPro" id="IPR013099">
    <property type="entry name" value="K_chnl_dom"/>
</dbReference>